<dbReference type="SUPFAM" id="SSF47986">
    <property type="entry name" value="DEATH domain"/>
    <property type="match status" value="1"/>
</dbReference>
<gene>
    <name evidence="8" type="ORF">XNOV1_A012020</name>
</gene>
<evidence type="ECO:0000259" key="5">
    <source>
        <dbReference type="PROSITE" id="PS50207"/>
    </source>
</evidence>
<evidence type="ECO:0000313" key="9">
    <source>
        <dbReference type="Proteomes" id="UP001178508"/>
    </source>
</evidence>
<comment type="similarity">
    <text evidence="1 4">Belongs to the peptidase C14A family.</text>
</comment>
<dbReference type="GO" id="GO:0005737">
    <property type="term" value="C:cytoplasm"/>
    <property type="evidence" value="ECO:0007669"/>
    <property type="project" value="UniProtKB-ARBA"/>
</dbReference>
<dbReference type="PRINTS" id="PR00376">
    <property type="entry name" value="IL1BCENZYME"/>
</dbReference>
<dbReference type="InterPro" id="IPR002138">
    <property type="entry name" value="Pept_C14_p10"/>
</dbReference>
<evidence type="ECO:0000256" key="1">
    <source>
        <dbReference type="ARBA" id="ARBA00010134"/>
    </source>
</evidence>
<dbReference type="GO" id="GO:0006915">
    <property type="term" value="P:apoptotic process"/>
    <property type="evidence" value="ECO:0007669"/>
    <property type="project" value="UniProtKB-KW"/>
</dbReference>
<dbReference type="GO" id="GO:0004197">
    <property type="term" value="F:cysteine-type endopeptidase activity"/>
    <property type="evidence" value="ECO:0007669"/>
    <property type="project" value="InterPro"/>
</dbReference>
<dbReference type="Gene3D" id="1.10.533.10">
    <property type="entry name" value="Death Domain, Fas"/>
    <property type="match status" value="1"/>
</dbReference>
<dbReference type="EMBL" id="OY660877">
    <property type="protein sequence ID" value="CAJ1071630.1"/>
    <property type="molecule type" value="Genomic_DNA"/>
</dbReference>
<dbReference type="InterPro" id="IPR029030">
    <property type="entry name" value="Caspase-like_dom_sf"/>
</dbReference>
<dbReference type="InterPro" id="IPR015917">
    <property type="entry name" value="Pept_C14A"/>
</dbReference>
<dbReference type="SUPFAM" id="SSF52129">
    <property type="entry name" value="Caspase-like"/>
    <property type="match status" value="1"/>
</dbReference>
<sequence>MSAKDTLTGKKAVLIETLCADHTLILTKIHEKDMITTREYNNLKSINKENVEGHVVELVDKIVNKGEETCQDFLELLQTDEDIKKTFPKLKNMGLNVPSLLPMPVQACSSGDSGNLSPESKGQQVQDEQYKLNSKPVGVCVIINNETFEDGHVRLGTEKDAESLGKVFSWLGFRVLMCKDRTVSQMYQALIHFASDLSDLAQLEKLEVQEWSGKSFTTLQGAVKHGDAFVCCVLSHGRRGEVLGTDWEPLLVKQITGTFRGTAQSPLTGKPKVFLIQACQGSKTQRGVLSKDLQADDGQPLYIPEAADFLVAMATVEDNAAFRNTDTGSWFIQSVCKQLQEGCPRGKDLIDILRSVNSEVSLRVKQMPEVRFTRFKKLVLSPQ</sequence>
<dbReference type="PIRSF" id="PIRSF038001">
    <property type="entry name" value="Caspase_ICE"/>
    <property type="match status" value="1"/>
</dbReference>
<dbReference type="InterPro" id="IPR011600">
    <property type="entry name" value="Pept_C14_caspase"/>
</dbReference>
<protein>
    <submittedName>
        <fullName evidence="8">Caspase-8-like</fullName>
    </submittedName>
</protein>
<name>A0AAV1GDI5_XYRNO</name>
<feature type="domain" description="CARD" evidence="7">
    <location>
        <begin position="1"/>
        <end position="78"/>
    </location>
</feature>
<dbReference type="Pfam" id="PF00656">
    <property type="entry name" value="Peptidase_C14"/>
    <property type="match status" value="2"/>
</dbReference>
<dbReference type="GO" id="GO:0006508">
    <property type="term" value="P:proteolysis"/>
    <property type="evidence" value="ECO:0007669"/>
    <property type="project" value="InterPro"/>
</dbReference>
<keyword evidence="2" id="KW-0053">Apoptosis</keyword>
<evidence type="ECO:0000259" key="7">
    <source>
        <dbReference type="PROSITE" id="PS50209"/>
    </source>
</evidence>
<dbReference type="GO" id="GO:0042981">
    <property type="term" value="P:regulation of apoptotic process"/>
    <property type="evidence" value="ECO:0007669"/>
    <property type="project" value="InterPro"/>
</dbReference>
<evidence type="ECO:0000256" key="3">
    <source>
        <dbReference type="PIRSR" id="PIRSR038001-1"/>
    </source>
</evidence>
<feature type="domain" description="Caspase family p20" evidence="6">
    <location>
        <begin position="136"/>
        <end position="283"/>
    </location>
</feature>
<dbReference type="PANTHER" id="PTHR48169">
    <property type="entry name" value="DED DOMAIN-CONTAINING PROTEIN"/>
    <property type="match status" value="1"/>
</dbReference>
<dbReference type="PROSITE" id="PS50208">
    <property type="entry name" value="CASPASE_P20"/>
    <property type="match status" value="1"/>
</dbReference>
<dbReference type="InterPro" id="IPR001315">
    <property type="entry name" value="CARD"/>
</dbReference>
<evidence type="ECO:0000256" key="2">
    <source>
        <dbReference type="ARBA" id="ARBA00022703"/>
    </source>
</evidence>
<evidence type="ECO:0000313" key="8">
    <source>
        <dbReference type="EMBL" id="CAJ1071630.1"/>
    </source>
</evidence>
<dbReference type="InterPro" id="IPR001309">
    <property type="entry name" value="Pept_C14_p20"/>
</dbReference>
<evidence type="ECO:0000256" key="4">
    <source>
        <dbReference type="RuleBase" id="RU003971"/>
    </source>
</evidence>
<dbReference type="PROSITE" id="PS01122">
    <property type="entry name" value="CASPASE_CYS"/>
    <property type="match status" value="1"/>
</dbReference>
<feature type="active site" evidence="3">
    <location>
        <position position="236"/>
    </location>
</feature>
<dbReference type="GO" id="GO:0051604">
    <property type="term" value="P:protein maturation"/>
    <property type="evidence" value="ECO:0007669"/>
    <property type="project" value="UniProtKB-ARBA"/>
</dbReference>
<dbReference type="InterPro" id="IPR033139">
    <property type="entry name" value="Caspase_cys_AS"/>
</dbReference>
<proteinExistence type="inferred from homology"/>
<dbReference type="PROSITE" id="PS50209">
    <property type="entry name" value="CARD"/>
    <property type="match status" value="1"/>
</dbReference>
<dbReference type="Proteomes" id="UP001178508">
    <property type="component" value="Chromosome 14"/>
</dbReference>
<evidence type="ECO:0000259" key="6">
    <source>
        <dbReference type="PROSITE" id="PS50208"/>
    </source>
</evidence>
<dbReference type="PANTHER" id="PTHR48169:SF6">
    <property type="entry name" value="CASPASE-8-LIKE"/>
    <property type="match status" value="1"/>
</dbReference>
<dbReference type="InterPro" id="IPR011029">
    <property type="entry name" value="DEATH-like_dom_sf"/>
</dbReference>
<keyword evidence="9" id="KW-1185">Reference proteome</keyword>
<dbReference type="CDD" id="cd01671">
    <property type="entry name" value="CARD"/>
    <property type="match status" value="1"/>
</dbReference>
<feature type="domain" description="Caspase family p10" evidence="5">
    <location>
        <begin position="303"/>
        <end position="382"/>
    </location>
</feature>
<reference evidence="8" key="1">
    <citation type="submission" date="2023-08" db="EMBL/GenBank/DDBJ databases">
        <authorList>
            <person name="Alioto T."/>
            <person name="Alioto T."/>
            <person name="Gomez Garrido J."/>
        </authorList>
    </citation>
    <scope>NUCLEOTIDE SEQUENCE</scope>
</reference>
<organism evidence="8 9">
    <name type="scientific">Xyrichtys novacula</name>
    <name type="common">Pearly razorfish</name>
    <name type="synonym">Hemipteronotus novacula</name>
    <dbReference type="NCBI Taxonomy" id="13765"/>
    <lineage>
        <taxon>Eukaryota</taxon>
        <taxon>Metazoa</taxon>
        <taxon>Chordata</taxon>
        <taxon>Craniata</taxon>
        <taxon>Vertebrata</taxon>
        <taxon>Euteleostomi</taxon>
        <taxon>Actinopterygii</taxon>
        <taxon>Neopterygii</taxon>
        <taxon>Teleostei</taxon>
        <taxon>Neoteleostei</taxon>
        <taxon>Acanthomorphata</taxon>
        <taxon>Eupercaria</taxon>
        <taxon>Labriformes</taxon>
        <taxon>Labridae</taxon>
        <taxon>Xyrichtys</taxon>
    </lineage>
</organism>
<dbReference type="PROSITE" id="PS50207">
    <property type="entry name" value="CASPASE_P10"/>
    <property type="match status" value="1"/>
</dbReference>
<dbReference type="SMART" id="SM00115">
    <property type="entry name" value="CASc"/>
    <property type="match status" value="1"/>
</dbReference>
<accession>A0AAV1GDI5</accession>
<feature type="active site" evidence="3">
    <location>
        <position position="279"/>
    </location>
</feature>
<dbReference type="Gene3D" id="3.40.50.1460">
    <property type="match status" value="1"/>
</dbReference>
<dbReference type="CDD" id="cd00032">
    <property type="entry name" value="CASc"/>
    <property type="match status" value="1"/>
</dbReference>
<dbReference type="AlphaFoldDB" id="A0AAV1GDI5"/>
<dbReference type="Pfam" id="PF00619">
    <property type="entry name" value="CARD"/>
    <property type="match status" value="1"/>
</dbReference>